<reference evidence="2" key="2">
    <citation type="journal article" date="2015" name="Data Brief">
        <title>Shoot transcriptome of the giant reed, Arundo donax.</title>
        <authorList>
            <person name="Barrero R.A."/>
            <person name="Guerrero F.D."/>
            <person name="Moolhuijzen P."/>
            <person name="Goolsby J.A."/>
            <person name="Tidwell J."/>
            <person name="Bellgard S.E."/>
            <person name="Bellgard M.I."/>
        </authorList>
    </citation>
    <scope>NUCLEOTIDE SEQUENCE</scope>
    <source>
        <tissue evidence="2">Shoot tissue taken approximately 20 cm above the soil surface</tissue>
    </source>
</reference>
<feature type="region of interest" description="Disordered" evidence="1">
    <location>
        <begin position="23"/>
        <end position="89"/>
    </location>
</feature>
<dbReference type="AlphaFoldDB" id="A0A0A9NAC9"/>
<feature type="compositionally biased region" description="Basic and acidic residues" evidence="1">
    <location>
        <begin position="48"/>
        <end position="88"/>
    </location>
</feature>
<dbReference type="InterPro" id="IPR052812">
    <property type="entry name" value="Plant_DnaJ_domain"/>
</dbReference>
<dbReference type="PANTHER" id="PTHR44272:SF2">
    <property type="entry name" value="CHAPERONE PROTEIN DNAJ 16"/>
    <property type="match status" value="1"/>
</dbReference>
<feature type="compositionally biased region" description="Polar residues" evidence="1">
    <location>
        <begin position="25"/>
        <end position="35"/>
    </location>
</feature>
<reference evidence="2" key="1">
    <citation type="submission" date="2014-09" db="EMBL/GenBank/DDBJ databases">
        <authorList>
            <person name="Magalhaes I.L.F."/>
            <person name="Oliveira U."/>
            <person name="Santos F.R."/>
            <person name="Vidigal T.H.D.A."/>
            <person name="Brescovit A.D."/>
            <person name="Santos A.J."/>
        </authorList>
    </citation>
    <scope>NUCLEOTIDE SEQUENCE</scope>
    <source>
        <tissue evidence="2">Shoot tissue taken approximately 20 cm above the soil surface</tissue>
    </source>
</reference>
<dbReference type="PANTHER" id="PTHR44272">
    <property type="entry name" value="DNAJ DOMAIN (PROKARYOTIC HEAT SHOCK PROTEIN)"/>
    <property type="match status" value="1"/>
</dbReference>
<sequence>MTSRYAQEMETIDELLNERNAIHASYTNNPTLQRNSSSGKGKSPFKGSKSDDDQTVKKEKKSKSQPEEGSRSDDGGSKSKKEKKPKDWIRRKKWFNIHLKVDKRRPC</sequence>
<evidence type="ECO:0000256" key="1">
    <source>
        <dbReference type="SAM" id="MobiDB-lite"/>
    </source>
</evidence>
<feature type="compositionally biased region" description="Low complexity" evidence="1">
    <location>
        <begin position="36"/>
        <end position="47"/>
    </location>
</feature>
<accession>A0A0A9NAC9</accession>
<protein>
    <submittedName>
        <fullName evidence="2">Uncharacterized protein</fullName>
    </submittedName>
</protein>
<evidence type="ECO:0000313" key="2">
    <source>
        <dbReference type="EMBL" id="JAD15830.1"/>
    </source>
</evidence>
<name>A0A0A9NAC9_ARUDO</name>
<proteinExistence type="predicted"/>
<organism evidence="2">
    <name type="scientific">Arundo donax</name>
    <name type="common">Giant reed</name>
    <name type="synonym">Donax arundinaceus</name>
    <dbReference type="NCBI Taxonomy" id="35708"/>
    <lineage>
        <taxon>Eukaryota</taxon>
        <taxon>Viridiplantae</taxon>
        <taxon>Streptophyta</taxon>
        <taxon>Embryophyta</taxon>
        <taxon>Tracheophyta</taxon>
        <taxon>Spermatophyta</taxon>
        <taxon>Magnoliopsida</taxon>
        <taxon>Liliopsida</taxon>
        <taxon>Poales</taxon>
        <taxon>Poaceae</taxon>
        <taxon>PACMAD clade</taxon>
        <taxon>Arundinoideae</taxon>
        <taxon>Arundineae</taxon>
        <taxon>Arundo</taxon>
    </lineage>
</organism>
<dbReference type="EMBL" id="GBRH01282065">
    <property type="protein sequence ID" value="JAD15830.1"/>
    <property type="molecule type" value="Transcribed_RNA"/>
</dbReference>